<dbReference type="Pfam" id="PF09294">
    <property type="entry name" value="Interfer-bind"/>
    <property type="match status" value="1"/>
</dbReference>
<dbReference type="SUPFAM" id="SSF49265">
    <property type="entry name" value="Fibronectin type III"/>
    <property type="match status" value="2"/>
</dbReference>
<keyword evidence="15" id="KW-0449">Lipoprotein</keyword>
<name>A0A3B3S746_9TELE</name>
<evidence type="ECO:0000256" key="14">
    <source>
        <dbReference type="ARBA" id="ARBA00023180"/>
    </source>
</evidence>
<dbReference type="Ensembl" id="ENSPKIT00000006748.1">
    <property type="protein sequence ID" value="ENSPKIP00000026000.1"/>
    <property type="gene ID" value="ENSPKIG00000008650.1"/>
</dbReference>
<evidence type="ECO:0000256" key="1">
    <source>
        <dbReference type="ARBA" id="ARBA00002201"/>
    </source>
</evidence>
<comment type="similarity">
    <text evidence="3">Belongs to the tissue factor family.</text>
</comment>
<dbReference type="InterPro" id="IPR036116">
    <property type="entry name" value="FN3_sf"/>
</dbReference>
<keyword evidence="14" id="KW-0325">Glycoprotein</keyword>
<keyword evidence="11 17" id="KW-0472">Membrane</keyword>
<evidence type="ECO:0000313" key="20">
    <source>
        <dbReference type="Ensembl" id="ENSPKIP00000026000.1"/>
    </source>
</evidence>
<protein>
    <recommendedName>
        <fullName evidence="5">Tissue factor</fullName>
    </recommendedName>
    <alternativeName>
        <fullName evidence="16">Coagulation factor III</fullName>
    </alternativeName>
</protein>
<dbReference type="Pfam" id="PF01108">
    <property type="entry name" value="Tissue_fac"/>
    <property type="match status" value="1"/>
</dbReference>
<dbReference type="GO" id="GO:0007596">
    <property type="term" value="P:blood coagulation"/>
    <property type="evidence" value="ECO:0007669"/>
    <property type="project" value="UniProtKB-KW"/>
</dbReference>
<evidence type="ECO:0000256" key="8">
    <source>
        <dbReference type="ARBA" id="ARBA00022729"/>
    </source>
</evidence>
<dbReference type="FunFam" id="2.60.40.10:FF:000899">
    <property type="entry name" value="Tissue factor"/>
    <property type="match status" value="1"/>
</dbReference>
<evidence type="ECO:0000256" key="4">
    <source>
        <dbReference type="ARBA" id="ARBA00011184"/>
    </source>
</evidence>
<feature type="transmembrane region" description="Helical" evidence="17">
    <location>
        <begin position="252"/>
        <end position="276"/>
    </location>
</feature>
<dbReference type="STRING" id="1676925.ENSPKIP00000026000"/>
<accession>A0A3B3S746</accession>
<keyword evidence="6 17" id="KW-0812">Transmembrane</keyword>
<organism evidence="20 21">
    <name type="scientific">Paramormyrops kingsleyae</name>
    <dbReference type="NCBI Taxonomy" id="1676925"/>
    <lineage>
        <taxon>Eukaryota</taxon>
        <taxon>Metazoa</taxon>
        <taxon>Chordata</taxon>
        <taxon>Craniata</taxon>
        <taxon>Vertebrata</taxon>
        <taxon>Euteleostomi</taxon>
        <taxon>Actinopterygii</taxon>
        <taxon>Neopterygii</taxon>
        <taxon>Teleostei</taxon>
        <taxon>Osteoglossocephala</taxon>
        <taxon>Osteoglossomorpha</taxon>
        <taxon>Osteoglossiformes</taxon>
        <taxon>Mormyridae</taxon>
        <taxon>Paramormyrops</taxon>
    </lineage>
</organism>
<keyword evidence="8" id="KW-0732">Signal</keyword>
<dbReference type="GO" id="GO:0005886">
    <property type="term" value="C:plasma membrane"/>
    <property type="evidence" value="ECO:0007669"/>
    <property type="project" value="TreeGrafter"/>
</dbReference>
<evidence type="ECO:0000256" key="3">
    <source>
        <dbReference type="ARBA" id="ARBA00009197"/>
    </source>
</evidence>
<evidence type="ECO:0000256" key="16">
    <source>
        <dbReference type="ARBA" id="ARBA00031171"/>
    </source>
</evidence>
<dbReference type="InterPro" id="IPR050650">
    <property type="entry name" value="Type-II_Cytokine-TF_Rcpt"/>
</dbReference>
<evidence type="ECO:0000256" key="13">
    <source>
        <dbReference type="ARBA" id="ARBA00023157"/>
    </source>
</evidence>
<dbReference type="PRINTS" id="PR00346">
    <property type="entry name" value="TISSUEFACTOR"/>
</dbReference>
<dbReference type="PANTHER" id="PTHR20859:SF22">
    <property type="entry name" value="TISSUE FACTOR"/>
    <property type="match status" value="1"/>
</dbReference>
<dbReference type="InterPro" id="IPR001187">
    <property type="entry name" value="Tissue_factor"/>
</dbReference>
<comment type="subunit">
    <text evidence="4">Interacts with HSPE; the interaction, inhibited by heparin, promotes the generation of activated factor X and activates coagulation in the presence of activated factor VII.</text>
</comment>
<keyword evidence="9 17" id="KW-1133">Transmembrane helix</keyword>
<evidence type="ECO:0000256" key="9">
    <source>
        <dbReference type="ARBA" id="ARBA00022989"/>
    </source>
</evidence>
<evidence type="ECO:0000256" key="15">
    <source>
        <dbReference type="ARBA" id="ARBA00023288"/>
    </source>
</evidence>
<evidence type="ECO:0000256" key="10">
    <source>
        <dbReference type="ARBA" id="ARBA00023084"/>
    </source>
</evidence>
<dbReference type="GO" id="GO:0004896">
    <property type="term" value="F:cytokine receptor activity"/>
    <property type="evidence" value="ECO:0007669"/>
    <property type="project" value="TreeGrafter"/>
</dbReference>
<evidence type="ECO:0000313" key="21">
    <source>
        <dbReference type="Proteomes" id="UP000261540"/>
    </source>
</evidence>
<comment type="subcellular location">
    <subcellularLocation>
        <location evidence="2">Membrane</location>
        <topology evidence="2">Single-pass type I membrane protein</topology>
    </subcellularLocation>
</comment>
<reference evidence="20" key="2">
    <citation type="submission" date="2025-09" db="UniProtKB">
        <authorList>
            <consortium name="Ensembl"/>
        </authorList>
    </citation>
    <scope>IDENTIFICATION</scope>
</reference>
<comment type="function">
    <text evidence="1">Initiates blood coagulation by forming a complex with circulating factor VII or VIIa. The [TF:VIIa] complex activates factors IX or X by specific limited proteolysis. TF plays a role in normal hemostasis by initiating the cell-surface assembly and propagation of the coagulation protease cascade.</text>
</comment>
<dbReference type="Proteomes" id="UP000261540">
    <property type="component" value="Unplaced"/>
</dbReference>
<dbReference type="InterPro" id="IPR003961">
    <property type="entry name" value="FN3_dom"/>
</dbReference>
<gene>
    <name evidence="20" type="primary">F3</name>
</gene>
<dbReference type="AlphaFoldDB" id="A0A3B3S746"/>
<evidence type="ECO:0000256" key="11">
    <source>
        <dbReference type="ARBA" id="ARBA00023136"/>
    </source>
</evidence>
<keyword evidence="13" id="KW-1015">Disulfide bond</keyword>
<evidence type="ECO:0000256" key="5">
    <source>
        <dbReference type="ARBA" id="ARBA00018722"/>
    </source>
</evidence>
<feature type="domain" description="Interferon/interleukin receptor" evidence="19">
    <location>
        <begin position="138"/>
        <end position="243"/>
    </location>
</feature>
<feature type="domain" description="Fibronectin type-III" evidence="18">
    <location>
        <begin position="22"/>
        <end position="113"/>
    </location>
</feature>
<dbReference type="Gene3D" id="2.60.40.10">
    <property type="entry name" value="Immunoglobulins"/>
    <property type="match status" value="2"/>
</dbReference>
<sequence>MYSKNCLYNIWIMSDIRVSFALLCVLFLLFGKNAGMNTYPKAEGVTWTSSDFKTILKWGPEPVNYTYTVEVYRQGKDGEKNEHCIRTEKTDCDLTSMLVDLNATYIADILSEPMPGVPSDAVEPPYTKSPPFCPYHDTEIGAPRFKINVTQDKSKIILDIEDPVTAIHSGRKLLNIRDIFKSDLQYKVFYRKAQSTGKREKTTSSSRLVVAVDRGVSYCFNVQAYLPTRLGTKQDGKLSSTRCSPGGDRSEYSIGVIAGGIVLVIMLIGTIALIAVCCRRRKRGSDAGKEAVPLKKV</sequence>
<dbReference type="InterPro" id="IPR013783">
    <property type="entry name" value="Ig-like_fold"/>
</dbReference>
<keyword evidence="12" id="KW-0564">Palmitate</keyword>
<keyword evidence="7" id="KW-0356">Hemostasis</keyword>
<dbReference type="OrthoDB" id="8942372at2759"/>
<keyword evidence="21" id="KW-1185">Reference proteome</keyword>
<reference evidence="20" key="1">
    <citation type="submission" date="2025-08" db="UniProtKB">
        <authorList>
            <consortium name="Ensembl"/>
        </authorList>
    </citation>
    <scope>IDENTIFICATION</scope>
</reference>
<evidence type="ECO:0000259" key="19">
    <source>
        <dbReference type="Pfam" id="PF09294"/>
    </source>
</evidence>
<evidence type="ECO:0000256" key="17">
    <source>
        <dbReference type="SAM" id="Phobius"/>
    </source>
</evidence>
<evidence type="ECO:0000256" key="2">
    <source>
        <dbReference type="ARBA" id="ARBA00004479"/>
    </source>
</evidence>
<dbReference type="InterPro" id="IPR015373">
    <property type="entry name" value="Interferon/interleukin_rcp_dom"/>
</dbReference>
<evidence type="ECO:0000256" key="6">
    <source>
        <dbReference type="ARBA" id="ARBA00022692"/>
    </source>
</evidence>
<evidence type="ECO:0000256" key="7">
    <source>
        <dbReference type="ARBA" id="ARBA00022696"/>
    </source>
</evidence>
<dbReference type="GO" id="GO:0002040">
    <property type="term" value="P:sprouting angiogenesis"/>
    <property type="evidence" value="ECO:0007669"/>
    <property type="project" value="Ensembl"/>
</dbReference>
<evidence type="ECO:0000259" key="18">
    <source>
        <dbReference type="Pfam" id="PF01108"/>
    </source>
</evidence>
<proteinExistence type="inferred from homology"/>
<dbReference type="PANTHER" id="PTHR20859">
    <property type="entry name" value="INTERFERON/INTERLEUKIN RECEPTOR"/>
    <property type="match status" value="1"/>
</dbReference>
<dbReference type="CDD" id="cd12087">
    <property type="entry name" value="TM_EGFR-like"/>
    <property type="match status" value="1"/>
</dbReference>
<keyword evidence="10" id="KW-0094">Blood coagulation</keyword>
<evidence type="ECO:0000256" key="12">
    <source>
        <dbReference type="ARBA" id="ARBA00023139"/>
    </source>
</evidence>
<dbReference type="GeneTree" id="ENSGT00390000012668"/>